<dbReference type="InterPro" id="IPR050272">
    <property type="entry name" value="Isochorismatase-like_hydrls"/>
</dbReference>
<comment type="similarity">
    <text evidence="1">Belongs to the isochorismatase family.</text>
</comment>
<keyword evidence="5" id="KW-1185">Reference proteome</keyword>
<dbReference type="GO" id="GO:0016787">
    <property type="term" value="F:hydrolase activity"/>
    <property type="evidence" value="ECO:0007669"/>
    <property type="project" value="UniProtKB-KW"/>
</dbReference>
<evidence type="ECO:0000256" key="1">
    <source>
        <dbReference type="ARBA" id="ARBA00006336"/>
    </source>
</evidence>
<organism evidence="4 5">
    <name type="scientific">Facklamia hominis CCUG 36813</name>
    <dbReference type="NCBI Taxonomy" id="883111"/>
    <lineage>
        <taxon>Bacteria</taxon>
        <taxon>Bacillati</taxon>
        <taxon>Bacillota</taxon>
        <taxon>Bacilli</taxon>
        <taxon>Lactobacillales</taxon>
        <taxon>Aerococcaceae</taxon>
        <taxon>Facklamia</taxon>
    </lineage>
</organism>
<dbReference type="HOGENOM" id="CLU_068979_7_1_9"/>
<dbReference type="EMBL" id="AGZD01000011">
    <property type="protein sequence ID" value="EKB53842.1"/>
    <property type="molecule type" value="Genomic_DNA"/>
</dbReference>
<gene>
    <name evidence="4" type="ORF">HMPREF9706_01466</name>
</gene>
<dbReference type="SUPFAM" id="SSF52499">
    <property type="entry name" value="Isochorismatase-like hydrolases"/>
    <property type="match status" value="1"/>
</dbReference>
<evidence type="ECO:0000313" key="4">
    <source>
        <dbReference type="EMBL" id="EKB53842.1"/>
    </source>
</evidence>
<proteinExistence type="inferred from homology"/>
<dbReference type="InterPro" id="IPR000868">
    <property type="entry name" value="Isochorismatase-like_dom"/>
</dbReference>
<dbReference type="Pfam" id="PF00857">
    <property type="entry name" value="Isochorismatase"/>
    <property type="match status" value="1"/>
</dbReference>
<dbReference type="InterPro" id="IPR036380">
    <property type="entry name" value="Isochorismatase-like_sf"/>
</dbReference>
<dbReference type="PATRIC" id="fig|883111.3.peg.1483"/>
<dbReference type="AlphaFoldDB" id="K1LNZ3"/>
<feature type="domain" description="Isochorismatase-like" evidence="3">
    <location>
        <begin position="64"/>
        <end position="238"/>
    </location>
</feature>
<evidence type="ECO:0000259" key="3">
    <source>
        <dbReference type="Pfam" id="PF00857"/>
    </source>
</evidence>
<dbReference type="PANTHER" id="PTHR43540">
    <property type="entry name" value="PEROXYUREIDOACRYLATE/UREIDOACRYLATE AMIDOHYDROLASE-RELATED"/>
    <property type="match status" value="1"/>
</dbReference>
<dbReference type="Gene3D" id="3.40.50.850">
    <property type="entry name" value="Isochorismatase-like"/>
    <property type="match status" value="1"/>
</dbReference>
<dbReference type="PANTHER" id="PTHR43540:SF1">
    <property type="entry name" value="ISOCHORISMATASE HYDROLASE"/>
    <property type="match status" value="1"/>
</dbReference>
<accession>K1LNZ3</accession>
<evidence type="ECO:0000313" key="5">
    <source>
        <dbReference type="Proteomes" id="UP000004465"/>
    </source>
</evidence>
<sequence length="263" mass="30197">MFDLSLTNKFLGGNEMTEKQNPEFKYVDEYGFDEARLKEAFEEARKIYKERGFMREMGVGKAPAITTVDMARAWMTEGHPFTCDHSEEVCANALKVLNAGRKAGVPIFHTTTGYWGEKQWDLPRWDEKIPMHTLDIDDEYWMAIDPKLDPQPEEPVIHKKYASNFFGTHLAQTLNFLGVDTLIVMGATSCACVRHTVMDSTGYGFKTLVPRGTVGDRVPGVIEWNMFDMEAKFCDVWEVDEVVKYLEGIDNSVYRKHERKLDK</sequence>
<dbReference type="STRING" id="883111.HMPREF9706_01466"/>
<keyword evidence="2" id="KW-0378">Hydrolase</keyword>
<dbReference type="Proteomes" id="UP000004465">
    <property type="component" value="Unassembled WGS sequence"/>
</dbReference>
<name>K1LNZ3_9LACT</name>
<comment type="caution">
    <text evidence="4">The sequence shown here is derived from an EMBL/GenBank/DDBJ whole genome shotgun (WGS) entry which is preliminary data.</text>
</comment>
<reference evidence="4 5" key="1">
    <citation type="submission" date="2012-07" db="EMBL/GenBank/DDBJ databases">
        <title>The Genome Sequence of Facklamia hominis CCUG 36813.</title>
        <authorList>
            <consortium name="The Broad Institute Genome Sequencing Platform"/>
            <person name="Earl A."/>
            <person name="Ward D."/>
            <person name="Feldgarden M."/>
            <person name="Gevers D."/>
            <person name="Huys G."/>
            <person name="Walker B."/>
            <person name="Young S.K."/>
            <person name="Zeng Q."/>
            <person name="Gargeya S."/>
            <person name="Fitzgerald M."/>
            <person name="Haas B."/>
            <person name="Abouelleil A."/>
            <person name="Alvarado L."/>
            <person name="Arachchi H.M."/>
            <person name="Berlin A.M."/>
            <person name="Chapman S.B."/>
            <person name="Goldberg J."/>
            <person name="Griggs A."/>
            <person name="Gujja S."/>
            <person name="Hansen M."/>
            <person name="Howarth C."/>
            <person name="Imamovic A."/>
            <person name="Larimer J."/>
            <person name="McCowen C."/>
            <person name="Montmayeur A."/>
            <person name="Murphy C."/>
            <person name="Neiman D."/>
            <person name="Pearson M."/>
            <person name="Priest M."/>
            <person name="Roberts A."/>
            <person name="Saif S."/>
            <person name="Shea T."/>
            <person name="Sisk P."/>
            <person name="Sykes S."/>
            <person name="Wortman J."/>
            <person name="Nusbaum C."/>
            <person name="Birren B."/>
        </authorList>
    </citation>
    <scope>NUCLEOTIDE SEQUENCE [LARGE SCALE GENOMIC DNA]</scope>
    <source>
        <strain evidence="4 5">CCUG 36813</strain>
    </source>
</reference>
<dbReference type="OrthoDB" id="9785724at2"/>
<protein>
    <recommendedName>
        <fullName evidence="3">Isochorismatase-like domain-containing protein</fullName>
    </recommendedName>
</protein>
<evidence type="ECO:0000256" key="2">
    <source>
        <dbReference type="ARBA" id="ARBA00022801"/>
    </source>
</evidence>